<dbReference type="InterPro" id="IPR010451">
    <property type="entry name" value="Acetoacetate_decarboxylase"/>
</dbReference>
<dbReference type="Pfam" id="PF01494">
    <property type="entry name" value="FAD_binding_3"/>
    <property type="match status" value="1"/>
</dbReference>
<evidence type="ECO:0000256" key="5">
    <source>
        <dbReference type="ARBA" id="ARBA00023033"/>
    </source>
</evidence>
<organism evidence="9 10">
    <name type="scientific">Aureobasidium melanogenum</name>
    <name type="common">Aureobasidium pullulans var. melanogenum</name>
    <dbReference type="NCBI Taxonomy" id="46634"/>
    <lineage>
        <taxon>Eukaryota</taxon>
        <taxon>Fungi</taxon>
        <taxon>Dikarya</taxon>
        <taxon>Ascomycota</taxon>
        <taxon>Pezizomycotina</taxon>
        <taxon>Dothideomycetes</taxon>
        <taxon>Dothideomycetidae</taxon>
        <taxon>Dothideales</taxon>
        <taxon>Saccotheciaceae</taxon>
        <taxon>Aureobasidium</taxon>
    </lineage>
</organism>
<dbReference type="Proteomes" id="UP000729357">
    <property type="component" value="Unassembled WGS sequence"/>
</dbReference>
<dbReference type="Gene3D" id="3.50.50.60">
    <property type="entry name" value="FAD/NAD(P)-binding domain"/>
    <property type="match status" value="1"/>
</dbReference>
<dbReference type="InterPro" id="IPR050493">
    <property type="entry name" value="FAD-dep_Monooxygenase_BioMet"/>
</dbReference>
<dbReference type="SUPFAM" id="SSF54373">
    <property type="entry name" value="FAD-linked reductases, C-terminal domain"/>
    <property type="match status" value="1"/>
</dbReference>
<feature type="domain" description="FAD-binding" evidence="8">
    <location>
        <begin position="4"/>
        <end position="364"/>
    </location>
</feature>
<protein>
    <submittedName>
        <fullName evidence="9">FAD/NAD(P)-binding domain-containing protein</fullName>
    </submittedName>
</protein>
<reference evidence="9" key="1">
    <citation type="journal article" date="2021" name="J Fungi (Basel)">
        <title>Virulence traits and population genomics of the black yeast Aureobasidium melanogenum.</title>
        <authorList>
            <person name="Cernosa A."/>
            <person name="Sun X."/>
            <person name="Gostincar C."/>
            <person name="Fang C."/>
            <person name="Gunde-Cimerman N."/>
            <person name="Song Z."/>
        </authorList>
    </citation>
    <scope>NUCLEOTIDE SEQUENCE</scope>
    <source>
        <strain evidence="9">EXF-9298</strain>
    </source>
</reference>
<keyword evidence="3" id="KW-0274">FAD</keyword>
<dbReference type="Gene3D" id="2.40.400.10">
    <property type="entry name" value="Acetoacetate decarboxylase-like"/>
    <property type="match status" value="1"/>
</dbReference>
<reference evidence="9" key="2">
    <citation type="submission" date="2021-08" db="EMBL/GenBank/DDBJ databases">
        <authorList>
            <person name="Gostincar C."/>
            <person name="Sun X."/>
            <person name="Song Z."/>
            <person name="Gunde-Cimerman N."/>
        </authorList>
    </citation>
    <scope>NUCLEOTIDE SEQUENCE</scope>
    <source>
        <strain evidence="9">EXF-9298</strain>
    </source>
</reference>
<keyword evidence="2" id="KW-0285">Flavoprotein</keyword>
<comment type="caution">
    <text evidence="9">The sequence shown here is derived from an EMBL/GenBank/DDBJ whole genome shotgun (WGS) entry which is preliminary data.</text>
</comment>
<dbReference type="Pfam" id="PF06314">
    <property type="entry name" value="ADC"/>
    <property type="match status" value="1"/>
</dbReference>
<dbReference type="AlphaFoldDB" id="A0A9P8FRW9"/>
<evidence type="ECO:0000313" key="9">
    <source>
        <dbReference type="EMBL" id="KAG9981126.1"/>
    </source>
</evidence>
<feature type="chain" id="PRO_5040255910" evidence="7">
    <location>
        <begin position="18"/>
        <end position="715"/>
    </location>
</feature>
<sequence length="715" mass="78489">MALNVLIVGAGIGGLMAAIALREQGHDVTLLESSRFSNETGAAIHMAPNANGLLKRFGVDIEKVGANECSRIAQYHAESGKALFQVDLTMPNKQWQHKWLLVHRAHLHTALRERAIGQEGKGKPATLRLASKVASVDPEKAEVTLESGEKVSGDVLLGADGVHSLCRKALSLDNAEKYAPFDCGHSAYRFLVPKDEVMADPACREFVEQEGMLCMIVGEDRRVVVYPCVDNKLMNFLLIHPSSESRSEDAGWNQQGDKKRMLASGASLAPQVRALLEKAPEDSLKVWTLLDMEVLPTWIKGNMALLGDAAHPFLPHQAQGGGQAMEDAVSLAAMLPYGTAKEDIPERLRLYEQCRRERANKIQDGTRLSGTSQKDLVKMGKKYDAFAFTNYNFGHDEWDFSNNALNKHLWSKQPHRFRQPVSFGPSPGPRQPLNAQPDVLSVAEQNQTIASIRFKTSRTYLQNLFPSSSFSFMSPATVAEASIVCCSLRNMTWLGNTGYDHCGLYIHGVKYTKKDGEILQGTFLPILFENLTDPIITGREELAAPKLGCDIDVSASSDSRSVRMSWRGTTFAELEWNDLHEKPQTNGTDGMNGVNGTHAKPPGPPGPPMPKIEDNGLFMYRYVPAVGEPGKADAEYAVFDEYEKKTPSSAGAQQEAQEQTTKSATIKFLPGDWNSLPTLHHIAQGLADVPIYGIVEATVKEVPSVGDVRGARRIE</sequence>
<evidence type="ECO:0000256" key="7">
    <source>
        <dbReference type="SAM" id="SignalP"/>
    </source>
</evidence>
<evidence type="ECO:0000256" key="2">
    <source>
        <dbReference type="ARBA" id="ARBA00022630"/>
    </source>
</evidence>
<comment type="similarity">
    <text evidence="1">Belongs to the paxM FAD-dependent monooxygenase family.</text>
</comment>
<feature type="region of interest" description="Disordered" evidence="6">
    <location>
        <begin position="585"/>
        <end position="607"/>
    </location>
</feature>
<dbReference type="EMBL" id="JAHFXS010000893">
    <property type="protein sequence ID" value="KAG9981126.1"/>
    <property type="molecule type" value="Genomic_DNA"/>
</dbReference>
<feature type="non-terminal residue" evidence="9">
    <location>
        <position position="715"/>
    </location>
</feature>
<evidence type="ECO:0000256" key="4">
    <source>
        <dbReference type="ARBA" id="ARBA00023002"/>
    </source>
</evidence>
<feature type="signal peptide" evidence="7">
    <location>
        <begin position="1"/>
        <end position="17"/>
    </location>
</feature>
<dbReference type="PANTHER" id="PTHR13789:SF261">
    <property type="entry name" value="HYDROXYLASE, PUTATIVE (AFU_ORTHOLOGUE AFUA_7G00590)-RELATED"/>
    <property type="match status" value="1"/>
</dbReference>
<dbReference type="InterPro" id="IPR023375">
    <property type="entry name" value="ADC_dom_sf"/>
</dbReference>
<evidence type="ECO:0000313" key="10">
    <source>
        <dbReference type="Proteomes" id="UP000729357"/>
    </source>
</evidence>
<dbReference type="InterPro" id="IPR036188">
    <property type="entry name" value="FAD/NAD-bd_sf"/>
</dbReference>
<dbReference type="GO" id="GO:0016829">
    <property type="term" value="F:lyase activity"/>
    <property type="evidence" value="ECO:0007669"/>
    <property type="project" value="InterPro"/>
</dbReference>
<dbReference type="SUPFAM" id="SSF51905">
    <property type="entry name" value="FAD/NAD(P)-binding domain"/>
    <property type="match status" value="1"/>
</dbReference>
<proteinExistence type="inferred from homology"/>
<dbReference type="GO" id="GO:0071949">
    <property type="term" value="F:FAD binding"/>
    <property type="evidence" value="ECO:0007669"/>
    <property type="project" value="InterPro"/>
</dbReference>
<keyword evidence="4" id="KW-0560">Oxidoreductase</keyword>
<gene>
    <name evidence="9" type="ORF">KCU98_g7678</name>
</gene>
<evidence type="ECO:0000259" key="8">
    <source>
        <dbReference type="Pfam" id="PF01494"/>
    </source>
</evidence>
<dbReference type="InterPro" id="IPR002938">
    <property type="entry name" value="FAD-bd"/>
</dbReference>
<dbReference type="SUPFAM" id="SSF160104">
    <property type="entry name" value="Acetoacetate decarboxylase-like"/>
    <property type="match status" value="1"/>
</dbReference>
<evidence type="ECO:0000256" key="3">
    <source>
        <dbReference type="ARBA" id="ARBA00022827"/>
    </source>
</evidence>
<evidence type="ECO:0000256" key="6">
    <source>
        <dbReference type="SAM" id="MobiDB-lite"/>
    </source>
</evidence>
<keyword evidence="5" id="KW-0503">Monooxygenase</keyword>
<name>A0A9P8FRW9_AURME</name>
<dbReference type="PRINTS" id="PR00420">
    <property type="entry name" value="RNGMNOXGNASE"/>
</dbReference>
<accession>A0A9P8FRW9</accession>
<evidence type="ECO:0000256" key="1">
    <source>
        <dbReference type="ARBA" id="ARBA00007992"/>
    </source>
</evidence>
<keyword evidence="7" id="KW-0732">Signal</keyword>
<keyword evidence="10" id="KW-1185">Reference proteome</keyword>
<dbReference type="GO" id="GO:0004497">
    <property type="term" value="F:monooxygenase activity"/>
    <property type="evidence" value="ECO:0007669"/>
    <property type="project" value="UniProtKB-KW"/>
</dbReference>
<dbReference type="PANTHER" id="PTHR13789">
    <property type="entry name" value="MONOOXYGENASE"/>
    <property type="match status" value="1"/>
</dbReference>